<dbReference type="Pfam" id="PF00672">
    <property type="entry name" value="HAMP"/>
    <property type="match status" value="1"/>
</dbReference>
<sequence length="518" mass="54359">MNLNHVRVSRKLWGAILLLLMAMLLIAGFMFHRGRALHTDATAALLDAQDLVARSIELKGMTEAAVARSMASAISADPAVGDLFTDHIKQDTPRITMLREQLSARANTEEDRAQLKDIAAKGATLVAASKKLREMGDAGEQAVVAGLVESEYKPAAAAYLASIDAFAALQQRKSEAVQEQAEHTANQLMLLTAAGAAAVIAIGMAVASVLVRSIREPLQEAIDVAQAIADGDLSRRVRSDDRGDEFGALMRALQHMNAALGQVVGRVRLSTDGIMTASNEIAAGNHDLSSRTEQAASSLQQTAASMQQLTETVRLNADAARQANQLAGSASGAATRGGEVVGQVVETMDAITAASRKIADIIGVIDGIAFQTNILALNAAVEAARAGEQGRGFAVVAGEVRTLAQRSAQAAREIKTLISTSSEKVETGAALVQNAGSTMQEIVSAVGRVTDIMNEIMTSTQEQSSGIVQVNQAVAQLDQMTQQNAALVEQAAAAASSMKEQAAQMTQTIEVFRLAQVV</sequence>
<accession>A0A0G3BKN8</accession>
<dbReference type="OrthoDB" id="9806477at2"/>
<dbReference type="InterPro" id="IPR004090">
    <property type="entry name" value="Chemotax_Me-accpt_rcpt"/>
</dbReference>
<feature type="domain" description="HAMP" evidence="7">
    <location>
        <begin position="212"/>
        <end position="265"/>
    </location>
</feature>
<dbReference type="PANTHER" id="PTHR43531:SF14">
    <property type="entry name" value="METHYL-ACCEPTING CHEMOTAXIS PROTEIN I-RELATED"/>
    <property type="match status" value="1"/>
</dbReference>
<dbReference type="PANTHER" id="PTHR43531">
    <property type="entry name" value="PROTEIN ICFG"/>
    <property type="match status" value="1"/>
</dbReference>
<dbReference type="FunFam" id="1.10.287.950:FF:000001">
    <property type="entry name" value="Methyl-accepting chemotaxis sensory transducer"/>
    <property type="match status" value="1"/>
</dbReference>
<reference evidence="8 9" key="1">
    <citation type="submission" date="2015-05" db="EMBL/GenBank/DDBJ databases">
        <authorList>
            <person name="Tang B."/>
            <person name="Yu Y."/>
        </authorList>
    </citation>
    <scope>NUCLEOTIDE SEQUENCE [LARGE SCALE GENOMIC DNA]</scope>
    <source>
        <strain evidence="8 9">DSM 7029</strain>
    </source>
</reference>
<dbReference type="SUPFAM" id="SSF58104">
    <property type="entry name" value="Methyl-accepting chemotaxis protein (MCP) signaling domain"/>
    <property type="match status" value="1"/>
</dbReference>
<dbReference type="InterPro" id="IPR047347">
    <property type="entry name" value="YvaQ-like_sensor"/>
</dbReference>
<dbReference type="AlphaFoldDB" id="A0A0G3BKN8"/>
<dbReference type="InterPro" id="IPR051310">
    <property type="entry name" value="MCP_chemotaxis"/>
</dbReference>
<dbReference type="GO" id="GO:0006935">
    <property type="term" value="P:chemotaxis"/>
    <property type="evidence" value="ECO:0007669"/>
    <property type="project" value="InterPro"/>
</dbReference>
<dbReference type="PRINTS" id="PR00260">
    <property type="entry name" value="CHEMTRNSDUCR"/>
</dbReference>
<dbReference type="InterPro" id="IPR003660">
    <property type="entry name" value="HAMP_dom"/>
</dbReference>
<dbReference type="CDD" id="cd19411">
    <property type="entry name" value="MCP2201-like_sensor"/>
    <property type="match status" value="1"/>
</dbReference>
<dbReference type="CDD" id="cd06225">
    <property type="entry name" value="HAMP"/>
    <property type="match status" value="1"/>
</dbReference>
<dbReference type="SMART" id="SM00283">
    <property type="entry name" value="MA"/>
    <property type="match status" value="1"/>
</dbReference>
<dbReference type="Pfam" id="PF00015">
    <property type="entry name" value="MCPsignal"/>
    <property type="match status" value="1"/>
</dbReference>
<gene>
    <name evidence="8" type="ORF">AAW51_3333</name>
</gene>
<dbReference type="STRING" id="413882.AAW51_3333"/>
<keyword evidence="9" id="KW-1185">Reference proteome</keyword>
<proteinExistence type="inferred from homology"/>
<feature type="transmembrane region" description="Helical" evidence="5">
    <location>
        <begin position="12"/>
        <end position="31"/>
    </location>
</feature>
<keyword evidence="5" id="KW-0472">Membrane</keyword>
<dbReference type="GO" id="GO:0005886">
    <property type="term" value="C:plasma membrane"/>
    <property type="evidence" value="ECO:0007669"/>
    <property type="project" value="TreeGrafter"/>
</dbReference>
<evidence type="ECO:0000259" key="6">
    <source>
        <dbReference type="PROSITE" id="PS50111"/>
    </source>
</evidence>
<evidence type="ECO:0000256" key="3">
    <source>
        <dbReference type="ARBA" id="ARBA00029447"/>
    </source>
</evidence>
<dbReference type="PATRIC" id="fig|413882.6.peg.3476"/>
<dbReference type="SMART" id="SM00304">
    <property type="entry name" value="HAMP"/>
    <property type="match status" value="1"/>
</dbReference>
<evidence type="ECO:0000256" key="4">
    <source>
        <dbReference type="PROSITE-ProRule" id="PRU00284"/>
    </source>
</evidence>
<dbReference type="Gene3D" id="1.10.287.950">
    <property type="entry name" value="Methyl-accepting chemotaxis protein"/>
    <property type="match status" value="1"/>
</dbReference>
<evidence type="ECO:0000259" key="7">
    <source>
        <dbReference type="PROSITE" id="PS50885"/>
    </source>
</evidence>
<keyword evidence="5" id="KW-1133">Transmembrane helix</keyword>
<keyword evidence="8" id="KW-0675">Receptor</keyword>
<comment type="similarity">
    <text evidence="3">Belongs to the methyl-accepting chemotaxis (MCP) protein family.</text>
</comment>
<dbReference type="PROSITE" id="PS50111">
    <property type="entry name" value="CHEMOTAXIS_TRANSDUC_2"/>
    <property type="match status" value="1"/>
</dbReference>
<evidence type="ECO:0000313" key="9">
    <source>
        <dbReference type="Proteomes" id="UP000035352"/>
    </source>
</evidence>
<dbReference type="RefSeq" id="WP_053013650.1">
    <property type="nucleotide sequence ID" value="NZ_CP011371.1"/>
</dbReference>
<evidence type="ECO:0000256" key="1">
    <source>
        <dbReference type="ARBA" id="ARBA00004370"/>
    </source>
</evidence>
<dbReference type="KEGG" id="pbh:AAW51_3333"/>
<dbReference type="EMBL" id="CP011371">
    <property type="protein sequence ID" value="AKJ30024.1"/>
    <property type="molecule type" value="Genomic_DNA"/>
</dbReference>
<dbReference type="GO" id="GO:0007165">
    <property type="term" value="P:signal transduction"/>
    <property type="evidence" value="ECO:0007669"/>
    <property type="project" value="UniProtKB-KW"/>
</dbReference>
<dbReference type="Proteomes" id="UP000035352">
    <property type="component" value="Chromosome"/>
</dbReference>
<evidence type="ECO:0000313" key="8">
    <source>
        <dbReference type="EMBL" id="AKJ30024.1"/>
    </source>
</evidence>
<organism evidence="8 9">
    <name type="scientific">Caldimonas brevitalea</name>
    <dbReference type="NCBI Taxonomy" id="413882"/>
    <lineage>
        <taxon>Bacteria</taxon>
        <taxon>Pseudomonadati</taxon>
        <taxon>Pseudomonadota</taxon>
        <taxon>Betaproteobacteria</taxon>
        <taxon>Burkholderiales</taxon>
        <taxon>Sphaerotilaceae</taxon>
        <taxon>Caldimonas</taxon>
    </lineage>
</organism>
<dbReference type="CDD" id="cd11386">
    <property type="entry name" value="MCP_signal"/>
    <property type="match status" value="1"/>
</dbReference>
<keyword evidence="2" id="KW-0488">Methylation</keyword>
<keyword evidence="5" id="KW-0812">Transmembrane</keyword>
<protein>
    <submittedName>
        <fullName evidence="8">Methyl-accepting chemotaxis protein I serine chemoreceptor protein</fullName>
    </submittedName>
</protein>
<evidence type="ECO:0000256" key="5">
    <source>
        <dbReference type="SAM" id="Phobius"/>
    </source>
</evidence>
<dbReference type="PROSITE" id="PS50885">
    <property type="entry name" value="HAMP"/>
    <property type="match status" value="1"/>
</dbReference>
<feature type="domain" description="Methyl-accepting transducer" evidence="6">
    <location>
        <begin position="270"/>
        <end position="499"/>
    </location>
</feature>
<dbReference type="InterPro" id="IPR004089">
    <property type="entry name" value="MCPsignal_dom"/>
</dbReference>
<dbReference type="GO" id="GO:0004888">
    <property type="term" value="F:transmembrane signaling receptor activity"/>
    <property type="evidence" value="ECO:0007669"/>
    <property type="project" value="InterPro"/>
</dbReference>
<comment type="subcellular location">
    <subcellularLocation>
        <location evidence="1">Membrane</location>
    </subcellularLocation>
</comment>
<evidence type="ECO:0000256" key="2">
    <source>
        <dbReference type="ARBA" id="ARBA00022481"/>
    </source>
</evidence>
<name>A0A0G3BKN8_9BURK</name>
<keyword evidence="4" id="KW-0807">Transducer</keyword>